<feature type="domain" description="YrdC-like" evidence="12">
    <location>
        <begin position="195"/>
        <end position="371"/>
    </location>
</feature>
<evidence type="ECO:0000256" key="5">
    <source>
        <dbReference type="ARBA" id="ARBA00022771"/>
    </source>
</evidence>
<comment type="caution">
    <text evidence="13">The sequence shown here is derived from an EMBL/GenBank/DDBJ whole genome shotgun (WGS) entry which is preliminary data.</text>
</comment>
<dbReference type="Pfam" id="PF01300">
    <property type="entry name" value="Sua5_yciO_yrdC"/>
    <property type="match status" value="1"/>
</dbReference>
<dbReference type="PIRSF" id="PIRSF006256">
    <property type="entry name" value="CMPcnvr_hdrg_mat"/>
    <property type="match status" value="1"/>
</dbReference>
<dbReference type="Gene3D" id="3.30.70.100">
    <property type="match status" value="1"/>
</dbReference>
<evidence type="ECO:0000256" key="8">
    <source>
        <dbReference type="ARBA" id="ARBA00072168"/>
    </source>
</evidence>
<dbReference type="PROSITE" id="PS51163">
    <property type="entry name" value="YRDC"/>
    <property type="match status" value="1"/>
</dbReference>
<evidence type="ECO:0000256" key="6">
    <source>
        <dbReference type="ARBA" id="ARBA00022833"/>
    </source>
</evidence>
<organism evidence="13">
    <name type="scientific">Klebsiella quasipneumoniae</name>
    <dbReference type="NCBI Taxonomy" id="1463165"/>
    <lineage>
        <taxon>Bacteria</taxon>
        <taxon>Pseudomonadati</taxon>
        <taxon>Pseudomonadota</taxon>
        <taxon>Gammaproteobacteria</taxon>
        <taxon>Enterobacterales</taxon>
        <taxon>Enterobacteriaceae</taxon>
        <taxon>Klebsiella/Raoultella group</taxon>
        <taxon>Klebsiella</taxon>
        <taxon>Klebsiella pneumoniae complex</taxon>
    </lineage>
</organism>
<evidence type="ECO:0000256" key="1">
    <source>
        <dbReference type="ARBA" id="ARBA00004711"/>
    </source>
</evidence>
<dbReference type="InterPro" id="IPR004421">
    <property type="entry name" value="Carbamoyltransferase_HypF"/>
</dbReference>
<dbReference type="SUPFAM" id="SSF54975">
    <property type="entry name" value="Acylphosphatase/BLUF domain-like"/>
    <property type="match status" value="1"/>
</dbReference>
<dbReference type="InterPro" id="IPR036046">
    <property type="entry name" value="Acylphosphatase-like_dom_sf"/>
</dbReference>
<dbReference type="Gene3D" id="3.90.870.30">
    <property type="match status" value="1"/>
</dbReference>
<dbReference type="AlphaFoldDB" id="A0A483KXB9"/>
<gene>
    <name evidence="13" type="primary">hypF</name>
    <name evidence="13" type="ORF">ETE84_05780</name>
</gene>
<keyword evidence="10" id="KW-0378">Hydrolase</keyword>
<dbReference type="GO" id="GO:0051604">
    <property type="term" value="P:protein maturation"/>
    <property type="evidence" value="ECO:0007669"/>
    <property type="project" value="TreeGrafter"/>
</dbReference>
<dbReference type="Pfam" id="PF17788">
    <property type="entry name" value="HypF_C"/>
    <property type="match status" value="1"/>
</dbReference>
<dbReference type="Pfam" id="PF00708">
    <property type="entry name" value="Acylphosphatase"/>
    <property type="match status" value="1"/>
</dbReference>
<keyword evidence="5" id="KW-0863">Zinc-finger</keyword>
<dbReference type="FunFam" id="3.30.420.40:FF:000124">
    <property type="entry name" value="Carbamoyltransferase HypF"/>
    <property type="match status" value="1"/>
</dbReference>
<dbReference type="InterPro" id="IPR017968">
    <property type="entry name" value="Acylphosphatase_CS"/>
</dbReference>
<dbReference type="GO" id="GO:0016743">
    <property type="term" value="F:carboxyl- or carbamoyltransferase activity"/>
    <property type="evidence" value="ECO:0007669"/>
    <property type="project" value="UniProtKB-UniRule"/>
</dbReference>
<comment type="catalytic activity">
    <reaction evidence="7 9">
        <text>C-terminal L-cysteinyl-[HypE protein] + carbamoyl phosphate + ATP + H2O = C-terminal S-carboxamide-L-cysteinyl-[HypE protein] + AMP + phosphate + diphosphate + H(+)</text>
        <dbReference type="Rhea" id="RHEA:55636"/>
        <dbReference type="Rhea" id="RHEA-COMP:14247"/>
        <dbReference type="Rhea" id="RHEA-COMP:14392"/>
        <dbReference type="ChEBI" id="CHEBI:15377"/>
        <dbReference type="ChEBI" id="CHEBI:15378"/>
        <dbReference type="ChEBI" id="CHEBI:30616"/>
        <dbReference type="ChEBI" id="CHEBI:33019"/>
        <dbReference type="ChEBI" id="CHEBI:43474"/>
        <dbReference type="ChEBI" id="CHEBI:58228"/>
        <dbReference type="ChEBI" id="CHEBI:76913"/>
        <dbReference type="ChEBI" id="CHEBI:139126"/>
        <dbReference type="ChEBI" id="CHEBI:456215"/>
    </reaction>
</comment>
<dbReference type="InterPro" id="IPR006070">
    <property type="entry name" value="Sua5-like_dom"/>
</dbReference>
<keyword evidence="4" id="KW-0479">Metal-binding</keyword>
<evidence type="ECO:0000313" key="13">
    <source>
        <dbReference type="EMBL" id="TCX64979.1"/>
    </source>
</evidence>
<feature type="domain" description="Acylphosphatase-like" evidence="11">
    <location>
        <begin position="3"/>
        <end position="87"/>
    </location>
</feature>
<dbReference type="InterPro" id="IPR055128">
    <property type="entry name" value="HypF_C_2"/>
</dbReference>
<comment type="similarity">
    <text evidence="2 9">Belongs to the carbamoyltransferase HypF family.</text>
</comment>
<dbReference type="InterPro" id="IPR011125">
    <property type="entry name" value="Znf_HypF"/>
</dbReference>
<evidence type="ECO:0000256" key="2">
    <source>
        <dbReference type="ARBA" id="ARBA00008097"/>
    </source>
</evidence>
<dbReference type="Gene3D" id="3.30.420.360">
    <property type="match status" value="1"/>
</dbReference>
<dbReference type="EMBL" id="SDCO01000002">
    <property type="protein sequence ID" value="TCX64979.1"/>
    <property type="molecule type" value="Genomic_DNA"/>
</dbReference>
<dbReference type="Gene3D" id="3.30.420.40">
    <property type="match status" value="1"/>
</dbReference>
<dbReference type="PROSITE" id="PS00150">
    <property type="entry name" value="ACYLPHOSPHATASE_1"/>
    <property type="match status" value="1"/>
</dbReference>
<dbReference type="InterPro" id="IPR001792">
    <property type="entry name" value="Acylphosphatase-like_dom"/>
</dbReference>
<comment type="pathway">
    <text evidence="1 9">Protein modification; [NiFe] hydrogenase maturation.</text>
</comment>
<evidence type="ECO:0000259" key="12">
    <source>
        <dbReference type="PROSITE" id="PS51163"/>
    </source>
</evidence>
<dbReference type="GO" id="GO:0016874">
    <property type="term" value="F:ligase activity"/>
    <property type="evidence" value="ECO:0007669"/>
    <property type="project" value="UniProtKB-UniRule"/>
</dbReference>
<dbReference type="GO" id="GO:0003725">
    <property type="term" value="F:double-stranded RNA binding"/>
    <property type="evidence" value="ECO:0007669"/>
    <property type="project" value="InterPro"/>
</dbReference>
<protein>
    <recommendedName>
        <fullName evidence="8 9">Carbamoyltransferase HypF</fullName>
        <ecNumber evidence="9">6.2.-.-</ecNumber>
    </recommendedName>
</protein>
<dbReference type="Gene3D" id="3.30.110.120">
    <property type="match status" value="1"/>
</dbReference>
<evidence type="ECO:0000256" key="4">
    <source>
        <dbReference type="ARBA" id="ARBA00022723"/>
    </source>
</evidence>
<accession>A0A483KXB9</accession>
<evidence type="ECO:0000256" key="7">
    <source>
        <dbReference type="ARBA" id="ARBA00048220"/>
    </source>
</evidence>
<evidence type="ECO:0000259" key="11">
    <source>
        <dbReference type="PROSITE" id="PS51160"/>
    </source>
</evidence>
<keyword evidence="6" id="KW-0862">Zinc</keyword>
<dbReference type="PANTHER" id="PTHR42959:SF1">
    <property type="entry name" value="CARBAMOYLTRANSFERASE HYPF"/>
    <property type="match status" value="1"/>
</dbReference>
<dbReference type="PANTHER" id="PTHR42959">
    <property type="entry name" value="CARBAMOYLTRANSFERASE"/>
    <property type="match status" value="1"/>
</dbReference>
<dbReference type="EC" id="6.2.-.-" evidence="9"/>
<sequence length="744" mass="79607">MNGVQIRIRGKVQGVGFRPFVWQLAQGQARCGDVCNDGDGVLVRLTGDDDGFTAALAAHCPPLARIDSADCAPYRWAAPPQDFTIRESGAGRMRTQIVPDAATCPACLAEMNDPRARRYRYPFINCTHCGPRLTIIRAMPYDRPFTAMAPFPLCPPCEAEYRDPADRRFHAQPVACPDCGPRLEWRAQGETLDGEAALQSAIARLAAGDIVAIKGVGGFHLACDAGNPAAVATLRARKHRPAKPLAVMLPSAAGLPADAAALMGSPAAPIVLISKAQVSGLCDEIAPGLAEVGVMLPSNPLQHLLLQALARPIVMTSGNLSGRPPALSNTQALNDLADIADGFLLHNRDIVQRMDDSLVRASGEMLRRARGYVPDALPLPPGLEKVPPLLALGADMKNTFCLARGGEAVLSQHFGDLGEEGVEQQWRSALQLMQNIYAFMPQRVVVDAHPGYRSTQWAATLPLPVETVLHHHAHAAACLAEHRWPLDGGDVIALILDGIGMGENGALWGGECLRVNYRQCEHLGGLPAVALPGGDLAARQPWRNLLAQCLAFIPDWQDYPQTGTLRQRNWPLLAQAIDRGINAPRASSCGRLFDAVACALDCAPESLSYEGEAACRLEALAASCSGVCHPVTLPWRGNALDLATFWRQWLRWQATPAQKAWAFHDALASGLAAMARDCATARGIDTMVCSGGVLHNRLLAARLTFYLADFTLLFAQQLPAGDGAIAYGQAVIAAARGQAQGTQQ</sequence>
<dbReference type="NCBIfam" id="TIGR00143">
    <property type="entry name" value="hypF"/>
    <property type="match status" value="1"/>
</dbReference>
<comment type="catalytic activity">
    <reaction evidence="10">
        <text>an acyl phosphate + H2O = a carboxylate + phosphate + H(+)</text>
        <dbReference type="Rhea" id="RHEA:14965"/>
        <dbReference type="ChEBI" id="CHEBI:15377"/>
        <dbReference type="ChEBI" id="CHEBI:15378"/>
        <dbReference type="ChEBI" id="CHEBI:29067"/>
        <dbReference type="ChEBI" id="CHEBI:43474"/>
        <dbReference type="ChEBI" id="CHEBI:59918"/>
        <dbReference type="EC" id="3.6.1.7"/>
    </reaction>
</comment>
<dbReference type="SUPFAM" id="SSF55821">
    <property type="entry name" value="YrdC/RibB"/>
    <property type="match status" value="1"/>
</dbReference>
<comment type="function">
    <text evidence="9">Involved in the maturation of [NiFe] hydrogenases. Along with HypE, it catalyzes the synthesis of the CN ligands of the active site iron of [NiFe]-hydrogenases. HypF functions as a carbamoyl transferase using carbamoylphosphate as a substrate and transferring the carboxamido moiety in an ATP-dependent reaction to the thiolate of the C-terminal cysteine of HypE yielding a protein-S-carboxamide.</text>
</comment>
<dbReference type="UniPathway" id="UPA00335"/>
<reference evidence="13" key="1">
    <citation type="submission" date="2019-01" db="EMBL/GenBank/DDBJ databases">
        <authorList>
            <person name="Lista F."/>
            <person name="Anselmo A."/>
        </authorList>
    </citation>
    <scope>NUCLEOTIDE SEQUENCE</scope>
    <source>
        <strain evidence="13">8S</strain>
    </source>
</reference>
<dbReference type="InterPro" id="IPR017945">
    <property type="entry name" value="DHBP_synth_RibB-like_a/b_dom"/>
</dbReference>
<proteinExistence type="inferred from homology"/>
<name>A0A483KXB9_9ENTR</name>
<dbReference type="InterPro" id="IPR041440">
    <property type="entry name" value="HypF_C"/>
</dbReference>
<dbReference type="InterPro" id="IPR051060">
    <property type="entry name" value="Carbamoyltrans_HypF-like"/>
</dbReference>
<dbReference type="Pfam" id="PF07503">
    <property type="entry name" value="zf-HYPF"/>
    <property type="match status" value="2"/>
</dbReference>
<dbReference type="Pfam" id="PF22521">
    <property type="entry name" value="HypF_C_2"/>
    <property type="match status" value="1"/>
</dbReference>
<evidence type="ECO:0000256" key="9">
    <source>
        <dbReference type="PIRNR" id="PIRNR006256"/>
    </source>
</evidence>
<dbReference type="PROSITE" id="PS51160">
    <property type="entry name" value="ACYLPHOSPHATASE_3"/>
    <property type="match status" value="1"/>
</dbReference>
<evidence type="ECO:0000256" key="10">
    <source>
        <dbReference type="PROSITE-ProRule" id="PRU00520"/>
    </source>
</evidence>
<feature type="active site" evidence="10">
    <location>
        <position position="18"/>
    </location>
</feature>
<dbReference type="GO" id="GO:0008270">
    <property type="term" value="F:zinc ion binding"/>
    <property type="evidence" value="ECO:0007669"/>
    <property type="project" value="UniProtKB-KW"/>
</dbReference>
<evidence type="ECO:0000256" key="3">
    <source>
        <dbReference type="ARBA" id="ARBA00022598"/>
    </source>
</evidence>
<keyword evidence="13" id="KW-0808">Transferase</keyword>
<feature type="active site" evidence="10">
    <location>
        <position position="36"/>
    </location>
</feature>
<dbReference type="GO" id="GO:0003998">
    <property type="term" value="F:acylphosphatase activity"/>
    <property type="evidence" value="ECO:0007669"/>
    <property type="project" value="UniProtKB-EC"/>
</dbReference>
<keyword evidence="3" id="KW-0436">Ligase</keyword>